<evidence type="ECO:0000259" key="3">
    <source>
        <dbReference type="Pfam" id="PF24481"/>
    </source>
</evidence>
<comment type="caution">
    <text evidence="4">The sequence shown here is derived from an EMBL/GenBank/DDBJ whole genome shotgun (WGS) entry which is preliminary data.</text>
</comment>
<dbReference type="InterPro" id="IPR056003">
    <property type="entry name" value="CT398_CC_hairpin"/>
</dbReference>
<feature type="coiled-coil region" evidence="1">
    <location>
        <begin position="45"/>
        <end position="79"/>
    </location>
</feature>
<dbReference type="Pfam" id="PF02591">
    <property type="entry name" value="Zn_ribbon_9"/>
    <property type="match status" value="1"/>
</dbReference>
<protein>
    <submittedName>
        <fullName evidence="4">Uncharacterized protein</fullName>
    </submittedName>
</protein>
<feature type="domain" description="C4-type zinc ribbon" evidence="2">
    <location>
        <begin position="196"/>
        <end position="232"/>
    </location>
</feature>
<dbReference type="Proteomes" id="UP000294558">
    <property type="component" value="Unassembled WGS sequence"/>
</dbReference>
<dbReference type="OrthoDB" id="9784388at2"/>
<dbReference type="InterPro" id="IPR003743">
    <property type="entry name" value="Zf-RING_7"/>
</dbReference>
<dbReference type="Pfam" id="PF24481">
    <property type="entry name" value="CT398_CC"/>
    <property type="match status" value="1"/>
</dbReference>
<dbReference type="AlphaFoldDB" id="A0A4R7HY00"/>
<dbReference type="RefSeq" id="WP_133868365.1">
    <property type="nucleotide sequence ID" value="NZ_SOAU01000001.1"/>
</dbReference>
<gene>
    <name evidence="4" type="ORF">BDK89_1536</name>
</gene>
<evidence type="ECO:0000313" key="4">
    <source>
        <dbReference type="EMBL" id="TDT15955.1"/>
    </source>
</evidence>
<proteinExistence type="predicted"/>
<evidence type="ECO:0000313" key="5">
    <source>
        <dbReference type="Proteomes" id="UP000294558"/>
    </source>
</evidence>
<organism evidence="4 5">
    <name type="scientific">Ilumatobacter fluminis</name>
    <dbReference type="NCBI Taxonomy" id="467091"/>
    <lineage>
        <taxon>Bacteria</taxon>
        <taxon>Bacillati</taxon>
        <taxon>Actinomycetota</taxon>
        <taxon>Acidimicrobiia</taxon>
        <taxon>Acidimicrobiales</taxon>
        <taxon>Ilumatobacteraceae</taxon>
        <taxon>Ilumatobacter</taxon>
    </lineage>
</organism>
<name>A0A4R7HY00_9ACTN</name>
<evidence type="ECO:0000256" key="1">
    <source>
        <dbReference type="SAM" id="Coils"/>
    </source>
</evidence>
<sequence length="234" mass="26201">MSGSVLELQAADTMSDQLRHRREVLAEREQVQAAKNALLRWNEARTVVRRRLDELAAEIQKIEDDNTKLDKQRDKLHAQLKTVIAPREAEALQHEIATLTEQRSASDDAELEALEEHSRLETQLEELLGQEESLTNEYLGAESALAEAESDIDGELERIAERLKGLRADVDKPVLRKYDRLRKNYVIAAAPLSGSRCEGCHLDLSAAEIDDVRETGAKNDGVAECPQCGRLLIV</sequence>
<reference evidence="4 5" key="1">
    <citation type="submission" date="2019-03" db="EMBL/GenBank/DDBJ databases">
        <title>Sequencing the genomes of 1000 actinobacteria strains.</title>
        <authorList>
            <person name="Klenk H.-P."/>
        </authorList>
    </citation>
    <scope>NUCLEOTIDE SEQUENCE [LARGE SCALE GENOMIC DNA]</scope>
    <source>
        <strain evidence="4 5">DSM 18936</strain>
    </source>
</reference>
<dbReference type="Gene3D" id="1.10.287.1490">
    <property type="match status" value="1"/>
</dbReference>
<evidence type="ECO:0000259" key="2">
    <source>
        <dbReference type="Pfam" id="PF02591"/>
    </source>
</evidence>
<keyword evidence="5" id="KW-1185">Reference proteome</keyword>
<accession>A0A4R7HY00</accession>
<feature type="coiled-coil region" evidence="1">
    <location>
        <begin position="110"/>
        <end position="151"/>
    </location>
</feature>
<feature type="domain" description="CT398-like coiled coil hairpin" evidence="3">
    <location>
        <begin position="8"/>
        <end position="184"/>
    </location>
</feature>
<keyword evidence="1" id="KW-0175">Coiled coil</keyword>
<dbReference type="EMBL" id="SOAU01000001">
    <property type="protein sequence ID" value="TDT15955.1"/>
    <property type="molecule type" value="Genomic_DNA"/>
</dbReference>